<accession>A0A2S6HFY8</accession>
<proteinExistence type="predicted"/>
<sequence>MLIYRDDKNPGSGWIDDPIPVILDPVFSS</sequence>
<protein>
    <submittedName>
        <fullName evidence="1">Uncharacterized protein</fullName>
    </submittedName>
</protein>
<evidence type="ECO:0000313" key="1">
    <source>
        <dbReference type="EMBL" id="PPK76405.1"/>
    </source>
</evidence>
<evidence type="ECO:0000313" key="2">
    <source>
        <dbReference type="Proteomes" id="UP000240010"/>
    </source>
</evidence>
<reference evidence="1 2" key="1">
    <citation type="submission" date="2018-02" db="EMBL/GenBank/DDBJ databases">
        <title>Subsurface microbial communities from deep shales in Ohio and West Virginia, USA.</title>
        <authorList>
            <person name="Wrighton K."/>
        </authorList>
    </citation>
    <scope>NUCLEOTIDE SEQUENCE [LARGE SCALE GENOMIC DNA]</scope>
    <source>
        <strain evidence="1 2">OWC-DMM</strain>
    </source>
</reference>
<gene>
    <name evidence="1" type="ORF">B0F87_10310</name>
</gene>
<comment type="caution">
    <text evidence="1">The sequence shown here is derived from an EMBL/GenBank/DDBJ whole genome shotgun (WGS) entry which is preliminary data.</text>
</comment>
<organism evidence="1 2">
    <name type="scientific">Methylobacter tundripaludum</name>
    <dbReference type="NCBI Taxonomy" id="173365"/>
    <lineage>
        <taxon>Bacteria</taxon>
        <taxon>Pseudomonadati</taxon>
        <taxon>Pseudomonadota</taxon>
        <taxon>Gammaproteobacteria</taxon>
        <taxon>Methylococcales</taxon>
        <taxon>Methylococcaceae</taxon>
        <taxon>Methylobacter</taxon>
    </lineage>
</organism>
<name>A0A2S6HFY8_9GAMM</name>
<dbReference type="AlphaFoldDB" id="A0A2S6HFY8"/>
<dbReference type="Proteomes" id="UP000240010">
    <property type="component" value="Unassembled WGS sequence"/>
</dbReference>
<dbReference type="EMBL" id="PTIZ01000003">
    <property type="protein sequence ID" value="PPK76405.1"/>
    <property type="molecule type" value="Genomic_DNA"/>
</dbReference>